<organism evidence="3 4">
    <name type="scientific">Oceanicella actignis</name>
    <dbReference type="NCBI Taxonomy" id="1189325"/>
    <lineage>
        <taxon>Bacteria</taxon>
        <taxon>Pseudomonadati</taxon>
        <taxon>Pseudomonadota</taxon>
        <taxon>Alphaproteobacteria</taxon>
        <taxon>Rhodobacterales</taxon>
        <taxon>Paracoccaceae</taxon>
        <taxon>Oceanicella</taxon>
    </lineage>
</organism>
<dbReference type="AlphaFoldDB" id="A0A1M7TV14"/>
<feature type="compositionally biased region" description="Low complexity" evidence="1">
    <location>
        <begin position="423"/>
        <end position="433"/>
    </location>
</feature>
<dbReference type="EMBL" id="FRDL01000010">
    <property type="protein sequence ID" value="SHN74453.1"/>
    <property type="molecule type" value="Genomic_DNA"/>
</dbReference>
<name>A0A1M7TV14_9RHOB</name>
<evidence type="ECO:0000313" key="3">
    <source>
        <dbReference type="EMBL" id="SHN74453.1"/>
    </source>
</evidence>
<accession>A0A1M7TV14</accession>
<dbReference type="Proteomes" id="UP000184066">
    <property type="component" value="Unassembled WGS sequence"/>
</dbReference>
<dbReference type="InterPro" id="IPR010915">
    <property type="entry name" value="PHB_depoly_PhaZ"/>
</dbReference>
<dbReference type="PANTHER" id="PTHR36837">
    <property type="entry name" value="POLY(3-HYDROXYALKANOATE) POLYMERASE SUBUNIT PHAC"/>
    <property type="match status" value="1"/>
</dbReference>
<dbReference type="Pfam" id="PF06850">
    <property type="entry name" value="PHB_depo_C"/>
    <property type="match status" value="1"/>
</dbReference>
<dbReference type="PIRSF" id="PIRSF020818">
    <property type="entry name" value="PHB_depoly_PhaZ"/>
    <property type="match status" value="1"/>
</dbReference>
<dbReference type="InterPro" id="IPR029058">
    <property type="entry name" value="AB_hydrolase_fold"/>
</dbReference>
<dbReference type="SUPFAM" id="SSF53474">
    <property type="entry name" value="alpha/beta-Hydrolases"/>
    <property type="match status" value="1"/>
</dbReference>
<evidence type="ECO:0000259" key="2">
    <source>
        <dbReference type="Pfam" id="PF06850"/>
    </source>
</evidence>
<dbReference type="OrthoDB" id="9774318at2"/>
<dbReference type="STRING" id="1189325.SAMN04488119_101475"/>
<sequence length="450" mass="49818">MLYQAYELTHAAIAPWRAAAKIGQQALSNPLNPAAATFPARATAAALEMFVNATRRYGKPEFGIDSVVVDGRELPVVEEVVHSLPFARLLHFRREGAEGRDDPKVLIVAPMSGHFATLLRGTVEKMLPEHDVYITDWEDARNVPLAAGPFDLDDYIDYVIEFCQVLGAGGERPAVLAVCQPGVPVLAAAAMMAEDEDPCRPSSITLMGSPIDTARNPKQPNELATTRPLSWFEQNVITTVPFPNLGFMRRVYPGFLQLSGFMSMNLDRHVDAHLKQFRHLIRGDGDSAAAHRAFYDEYMAVMDLTAEFYLQTIERVFQKRLLAVGEFMYRDERLVRPEAIVDIALMTVEGEKDDITGLGQTEAAHDLCVNLPDEMRAHYVQETVGHYGVFNGSRWRRFIQPRVRDFIRAHRAMVEDEDAPARVGAAGKAAPSAEEGNVTPFPAAVGAKAD</sequence>
<evidence type="ECO:0000313" key="4">
    <source>
        <dbReference type="Proteomes" id="UP000184066"/>
    </source>
</evidence>
<dbReference type="RefSeq" id="WP_072748128.1">
    <property type="nucleotide sequence ID" value="NZ_FOHL01000001.1"/>
</dbReference>
<feature type="domain" description="PHB de-polymerase C-terminal" evidence="2">
    <location>
        <begin position="208"/>
        <end position="409"/>
    </location>
</feature>
<keyword evidence="4" id="KW-1185">Reference proteome</keyword>
<dbReference type="NCBIfam" id="TIGR01849">
    <property type="entry name" value="PHB_depoly_PhaZ"/>
    <property type="match status" value="1"/>
</dbReference>
<dbReference type="InterPro" id="IPR009656">
    <property type="entry name" value="PHB_depo_C"/>
</dbReference>
<evidence type="ECO:0000256" key="1">
    <source>
        <dbReference type="SAM" id="MobiDB-lite"/>
    </source>
</evidence>
<gene>
    <name evidence="3" type="ORF">SAMN05216200_11055</name>
</gene>
<proteinExistence type="predicted"/>
<protein>
    <submittedName>
        <fullName evidence="3">Poly(3-hydroxybutyrate) depolymerase</fullName>
    </submittedName>
</protein>
<dbReference type="InterPro" id="IPR051321">
    <property type="entry name" value="PHA/PHB_synthase"/>
</dbReference>
<feature type="region of interest" description="Disordered" evidence="1">
    <location>
        <begin position="423"/>
        <end position="450"/>
    </location>
</feature>
<reference evidence="3 4" key="1">
    <citation type="submission" date="2016-12" db="EMBL/GenBank/DDBJ databases">
        <authorList>
            <person name="Song W.-J."/>
            <person name="Kurnit D.M."/>
        </authorList>
    </citation>
    <scope>NUCLEOTIDE SEQUENCE [LARGE SCALE GENOMIC DNA]</scope>
    <source>
        <strain evidence="3 4">CGMCC 1.10808</strain>
    </source>
</reference>
<dbReference type="Gene3D" id="3.40.50.1820">
    <property type="entry name" value="alpha/beta hydrolase"/>
    <property type="match status" value="1"/>
</dbReference>
<dbReference type="PANTHER" id="PTHR36837:SF4">
    <property type="entry name" value="BLR0908 PROTEIN"/>
    <property type="match status" value="1"/>
</dbReference>